<evidence type="ECO:0000259" key="1">
    <source>
        <dbReference type="Pfam" id="PF13013"/>
    </source>
</evidence>
<evidence type="ECO:0000313" key="3">
    <source>
        <dbReference type="Proteomes" id="UP000799771"/>
    </source>
</evidence>
<gene>
    <name evidence="2" type="ORF">P153DRAFT_393732</name>
</gene>
<reference evidence="2" key="1">
    <citation type="journal article" date="2020" name="Stud. Mycol.">
        <title>101 Dothideomycetes genomes: a test case for predicting lifestyles and emergence of pathogens.</title>
        <authorList>
            <person name="Haridas S."/>
            <person name="Albert R."/>
            <person name="Binder M."/>
            <person name="Bloem J."/>
            <person name="Labutti K."/>
            <person name="Salamov A."/>
            <person name="Andreopoulos B."/>
            <person name="Baker S."/>
            <person name="Barry K."/>
            <person name="Bills G."/>
            <person name="Bluhm B."/>
            <person name="Cannon C."/>
            <person name="Castanera R."/>
            <person name="Culley D."/>
            <person name="Daum C."/>
            <person name="Ezra D."/>
            <person name="Gonzalez J."/>
            <person name="Henrissat B."/>
            <person name="Kuo A."/>
            <person name="Liang C."/>
            <person name="Lipzen A."/>
            <person name="Lutzoni F."/>
            <person name="Magnuson J."/>
            <person name="Mondo S."/>
            <person name="Nolan M."/>
            <person name="Ohm R."/>
            <person name="Pangilinan J."/>
            <person name="Park H.-J."/>
            <person name="Ramirez L."/>
            <person name="Alfaro M."/>
            <person name="Sun H."/>
            <person name="Tritt A."/>
            <person name="Yoshinaga Y."/>
            <person name="Zwiers L.-H."/>
            <person name="Turgeon B."/>
            <person name="Goodwin S."/>
            <person name="Spatafora J."/>
            <person name="Crous P."/>
            <person name="Grigoriev I."/>
        </authorList>
    </citation>
    <scope>NUCLEOTIDE SEQUENCE</scope>
    <source>
        <strain evidence="2">CBS 119687</strain>
    </source>
</reference>
<dbReference type="OrthoDB" id="3801367at2759"/>
<protein>
    <recommendedName>
        <fullName evidence="1">F-box domain-containing protein</fullName>
    </recommendedName>
</protein>
<proteinExistence type="predicted"/>
<feature type="domain" description="F-box" evidence="1">
    <location>
        <begin position="37"/>
        <end position="127"/>
    </location>
</feature>
<sequence length="412" mass="47917">MESTNHAGVECLQGKHTTADVMKPMTVDKAKKVSRTVKGSTVTTTAVENTEKPCHFLELPPELRNRIYHYADEEFEDLEYLPLLRPRSLYSPKPSWKFFGLVQSCKQIRAEYRPLWLSNSRVRVQPENLGPFVDAFFPDLTGLKQAPGLLEISWTHRDNYEYVLDMEVDLYHGYDRDIIEQQTTDLTPLLRLHANCPSFHSEFVPHKLMHGWSPGDMCDDCAKDGWDSADEEDIMAFRDECPCQEVDRENWENEKHGEMDYVQIIERFLSNTNEAWLKDIQEHRVEVSCFWTLCGASGDGMKEGGPWTPMTETWVFRIRFHRDSVPKVLLQDNPRKAVLEYLKDRDFTAYAQSVNWYQVKISVEFQTKYNPKIHFGPDETPDNNGYVHHDVGFLLLMYNQDTDEIHPNPAVS</sequence>
<evidence type="ECO:0000313" key="2">
    <source>
        <dbReference type="EMBL" id="KAF2132776.1"/>
    </source>
</evidence>
<keyword evidence="3" id="KW-1185">Reference proteome</keyword>
<dbReference type="RefSeq" id="XP_033527163.1">
    <property type="nucleotide sequence ID" value="XM_033671258.1"/>
</dbReference>
<dbReference type="AlphaFoldDB" id="A0A6A6AMI7"/>
<dbReference type="InterPro" id="IPR038883">
    <property type="entry name" value="AN11006-like"/>
</dbReference>
<dbReference type="GeneID" id="54411690"/>
<dbReference type="PANTHER" id="PTHR42085">
    <property type="entry name" value="F-BOX DOMAIN-CONTAINING PROTEIN"/>
    <property type="match status" value="1"/>
</dbReference>
<accession>A0A6A6AMI7</accession>
<dbReference type="PANTHER" id="PTHR42085:SF1">
    <property type="entry name" value="F-BOX DOMAIN-CONTAINING PROTEIN"/>
    <property type="match status" value="1"/>
</dbReference>
<dbReference type="InterPro" id="IPR001810">
    <property type="entry name" value="F-box_dom"/>
</dbReference>
<organism evidence="2 3">
    <name type="scientific">Dothidotthia symphoricarpi CBS 119687</name>
    <dbReference type="NCBI Taxonomy" id="1392245"/>
    <lineage>
        <taxon>Eukaryota</taxon>
        <taxon>Fungi</taxon>
        <taxon>Dikarya</taxon>
        <taxon>Ascomycota</taxon>
        <taxon>Pezizomycotina</taxon>
        <taxon>Dothideomycetes</taxon>
        <taxon>Pleosporomycetidae</taxon>
        <taxon>Pleosporales</taxon>
        <taxon>Dothidotthiaceae</taxon>
        <taxon>Dothidotthia</taxon>
    </lineage>
</organism>
<dbReference type="Pfam" id="PF13013">
    <property type="entry name" value="F-box-like_2"/>
    <property type="match status" value="1"/>
</dbReference>
<name>A0A6A6AMI7_9PLEO</name>
<dbReference type="EMBL" id="ML977500">
    <property type="protein sequence ID" value="KAF2132776.1"/>
    <property type="molecule type" value="Genomic_DNA"/>
</dbReference>
<dbReference type="Proteomes" id="UP000799771">
    <property type="component" value="Unassembled WGS sequence"/>
</dbReference>